<dbReference type="InterPro" id="IPR025486">
    <property type="entry name" value="DUF4378"/>
</dbReference>
<dbReference type="PANTHER" id="PTHR47071:SF9">
    <property type="entry name" value="TRM32-LIKE PROTEIN (DUF3741)"/>
    <property type="match status" value="1"/>
</dbReference>
<dbReference type="PANTHER" id="PTHR47071">
    <property type="entry name" value="PROTEIN TRM32"/>
    <property type="match status" value="1"/>
</dbReference>
<sequence>MGDHILEEIWANICWHLKGQPQPDINLEDIVSRNFTKNDGWMNIHYDIEDVELDLECLILDALLDDVVLQLSLVLYSNPISC</sequence>
<dbReference type="AlphaFoldDB" id="A0A2I0X4J2"/>
<feature type="domain" description="DUF4378" evidence="1">
    <location>
        <begin position="2"/>
        <end position="66"/>
    </location>
</feature>
<dbReference type="InterPro" id="IPR044257">
    <property type="entry name" value="TRM32-like"/>
</dbReference>
<reference evidence="2 3" key="1">
    <citation type="journal article" date="2016" name="Sci. Rep.">
        <title>The Dendrobium catenatum Lindl. genome sequence provides insights into polysaccharide synthase, floral development and adaptive evolution.</title>
        <authorList>
            <person name="Zhang G.Q."/>
            <person name="Xu Q."/>
            <person name="Bian C."/>
            <person name="Tsai W.C."/>
            <person name="Yeh C.M."/>
            <person name="Liu K.W."/>
            <person name="Yoshida K."/>
            <person name="Zhang L.S."/>
            <person name="Chang S.B."/>
            <person name="Chen F."/>
            <person name="Shi Y."/>
            <person name="Su Y.Y."/>
            <person name="Zhang Y.Q."/>
            <person name="Chen L.J."/>
            <person name="Yin Y."/>
            <person name="Lin M."/>
            <person name="Huang H."/>
            <person name="Deng H."/>
            <person name="Wang Z.W."/>
            <person name="Zhu S.L."/>
            <person name="Zhao X."/>
            <person name="Deng C."/>
            <person name="Niu S.C."/>
            <person name="Huang J."/>
            <person name="Wang M."/>
            <person name="Liu G.H."/>
            <person name="Yang H.J."/>
            <person name="Xiao X.J."/>
            <person name="Hsiao Y.Y."/>
            <person name="Wu W.L."/>
            <person name="Chen Y.Y."/>
            <person name="Mitsuda N."/>
            <person name="Ohme-Takagi M."/>
            <person name="Luo Y.B."/>
            <person name="Van de Peer Y."/>
            <person name="Liu Z.J."/>
        </authorList>
    </citation>
    <scope>NUCLEOTIDE SEQUENCE [LARGE SCALE GENOMIC DNA]</scope>
    <source>
        <tissue evidence="2">The whole plant</tissue>
    </source>
</reference>
<evidence type="ECO:0000259" key="1">
    <source>
        <dbReference type="Pfam" id="PF14309"/>
    </source>
</evidence>
<accession>A0A2I0X4J2</accession>
<name>A0A2I0X4J2_9ASPA</name>
<reference evidence="2 3" key="2">
    <citation type="journal article" date="2017" name="Nature">
        <title>The Apostasia genome and the evolution of orchids.</title>
        <authorList>
            <person name="Zhang G.Q."/>
            <person name="Liu K.W."/>
            <person name="Li Z."/>
            <person name="Lohaus R."/>
            <person name="Hsiao Y.Y."/>
            <person name="Niu S.C."/>
            <person name="Wang J.Y."/>
            <person name="Lin Y.C."/>
            <person name="Xu Q."/>
            <person name="Chen L.J."/>
            <person name="Yoshida K."/>
            <person name="Fujiwara S."/>
            <person name="Wang Z.W."/>
            <person name="Zhang Y.Q."/>
            <person name="Mitsuda N."/>
            <person name="Wang M."/>
            <person name="Liu G.H."/>
            <person name="Pecoraro L."/>
            <person name="Huang H.X."/>
            <person name="Xiao X.J."/>
            <person name="Lin M."/>
            <person name="Wu X.Y."/>
            <person name="Wu W.L."/>
            <person name="Chen Y.Y."/>
            <person name="Chang S.B."/>
            <person name="Sakamoto S."/>
            <person name="Ohme-Takagi M."/>
            <person name="Yagi M."/>
            <person name="Zeng S.J."/>
            <person name="Shen C.Y."/>
            <person name="Yeh C.M."/>
            <person name="Luo Y.B."/>
            <person name="Tsai W.C."/>
            <person name="Van de Peer Y."/>
            <person name="Liu Z.J."/>
        </authorList>
    </citation>
    <scope>NUCLEOTIDE SEQUENCE [LARGE SCALE GENOMIC DNA]</scope>
    <source>
        <tissue evidence="2">The whole plant</tissue>
    </source>
</reference>
<dbReference type="Pfam" id="PF14309">
    <property type="entry name" value="DUF4378"/>
    <property type="match status" value="1"/>
</dbReference>
<organism evidence="2 3">
    <name type="scientific">Dendrobium catenatum</name>
    <dbReference type="NCBI Taxonomy" id="906689"/>
    <lineage>
        <taxon>Eukaryota</taxon>
        <taxon>Viridiplantae</taxon>
        <taxon>Streptophyta</taxon>
        <taxon>Embryophyta</taxon>
        <taxon>Tracheophyta</taxon>
        <taxon>Spermatophyta</taxon>
        <taxon>Magnoliopsida</taxon>
        <taxon>Liliopsida</taxon>
        <taxon>Asparagales</taxon>
        <taxon>Orchidaceae</taxon>
        <taxon>Epidendroideae</taxon>
        <taxon>Malaxideae</taxon>
        <taxon>Dendrobiinae</taxon>
        <taxon>Dendrobium</taxon>
    </lineage>
</organism>
<dbReference type="EMBL" id="KZ502155">
    <property type="protein sequence ID" value="PKU82823.1"/>
    <property type="molecule type" value="Genomic_DNA"/>
</dbReference>
<evidence type="ECO:0000313" key="3">
    <source>
        <dbReference type="Proteomes" id="UP000233837"/>
    </source>
</evidence>
<protein>
    <recommendedName>
        <fullName evidence="1">DUF4378 domain-containing protein</fullName>
    </recommendedName>
</protein>
<evidence type="ECO:0000313" key="2">
    <source>
        <dbReference type="EMBL" id="PKU82823.1"/>
    </source>
</evidence>
<keyword evidence="3" id="KW-1185">Reference proteome</keyword>
<gene>
    <name evidence="2" type="ORF">MA16_Dca006121</name>
</gene>
<dbReference type="Proteomes" id="UP000233837">
    <property type="component" value="Unassembled WGS sequence"/>
</dbReference>
<proteinExistence type="predicted"/>